<name>A0ACC0D0V6_9PEZI</name>
<evidence type="ECO:0000313" key="1">
    <source>
        <dbReference type="EMBL" id="KAI6086355.1"/>
    </source>
</evidence>
<evidence type="ECO:0000313" key="2">
    <source>
        <dbReference type="Proteomes" id="UP001497680"/>
    </source>
</evidence>
<gene>
    <name evidence="1" type="ORF">F4821DRAFT_129428</name>
</gene>
<sequence>MLCERCQAFDVQTFSKTKFPFRGYRVEAVRAAKNGCSFCALLEEHLLQRRQKMSSHQALATIRRTLGKVGLPSWIHFWVERGDTADINVLDIRVIRASVSISPLLLPKSRGAIKVHVEADPETPAASSGDITGHLLGRHMLSANVEKFILEWHQHCRENHPDCSKTLSQFESVDPEVAPLPSRCVETVWIPALEVDSPGLSGSSTGAGSSGGHWAHYLRETSGEISKYVALSHRWDASTEKARTFRANYLSRVTPGDDSSLNDEDAMSPLFRDVCVFAARLGIFLVWIDSICIVQDDLDDWRHEAVRMAGYYQSAWLTVAITSPSDKGGGLHAYPRAEDIPRVARLPYRAKDGAHRGWFYAQCVSRDALNTEYDARVARSELLTRGWVFQEWLLSRRILSLGATTIFLQCEGGPPASPPGETLKSRYKSDDADDSERRVSFKRDMSLKHAGVAKILELWRRVVEDYSGKRLTKYEQDRLVALSGVAREFGLALQIQSQDRRYGYDLPIYNSSYSPPEAAATRNSTYTGGQLARSNSQHRDSDIGEDIELQNFDSEADGERGEQAWTTSMSIQGNDAAESSVRSRHRPLPYQHGADEELEPLVPAGQSLLAEQNDSTTPHSQNTPTCTDKPVRYVCGLWLPFSILSQLQWEQVSPGPRSRARGTPTWSWASIGKQTGEHASSRLDPVPVTWPDGAFDNDHPNDRYRSDDQGSVKVDIATSVPVDEISWKPRFDLASVDDRTDNDEATDSRFIILKITNTALLPVHIDAIFESEEHIGVAAGLTGHRTDKIDRSGWRRVSLSTTPNTIVGWASLEHPDFQTNEQVQSGSSGSDNTSVYALLLDEVKVWWSLGDPMVLAPRDGLRRYLSFLGFGTRSVSTCRVLFVRGAADRDRSQQLELYERVGVGRLFGPMVKSDFGRLEKKTVFLR</sequence>
<protein>
    <submittedName>
        <fullName evidence="1">Heterokaryon incompatibility protein-domain-containing protein</fullName>
    </submittedName>
</protein>
<accession>A0ACC0D0V6</accession>
<reference evidence="1 2" key="1">
    <citation type="journal article" date="2022" name="New Phytol.">
        <title>Ecological generalism drives hyperdiversity of secondary metabolite gene clusters in xylarialean endophytes.</title>
        <authorList>
            <person name="Franco M.E.E."/>
            <person name="Wisecaver J.H."/>
            <person name="Arnold A.E."/>
            <person name="Ju Y.M."/>
            <person name="Slot J.C."/>
            <person name="Ahrendt S."/>
            <person name="Moore L.P."/>
            <person name="Eastman K.E."/>
            <person name="Scott K."/>
            <person name="Konkel Z."/>
            <person name="Mondo S.J."/>
            <person name="Kuo A."/>
            <person name="Hayes R.D."/>
            <person name="Haridas S."/>
            <person name="Andreopoulos B."/>
            <person name="Riley R."/>
            <person name="LaButti K."/>
            <person name="Pangilinan J."/>
            <person name="Lipzen A."/>
            <person name="Amirebrahimi M."/>
            <person name="Yan J."/>
            <person name="Adam C."/>
            <person name="Keymanesh K."/>
            <person name="Ng V."/>
            <person name="Louie K."/>
            <person name="Northen T."/>
            <person name="Drula E."/>
            <person name="Henrissat B."/>
            <person name="Hsieh H.M."/>
            <person name="Youens-Clark K."/>
            <person name="Lutzoni F."/>
            <person name="Miadlikowska J."/>
            <person name="Eastwood D.C."/>
            <person name="Hamelin R.C."/>
            <person name="Grigoriev I.V."/>
            <person name="U'Ren J.M."/>
        </authorList>
    </citation>
    <scope>NUCLEOTIDE SEQUENCE [LARGE SCALE GENOMIC DNA]</scope>
    <source>
        <strain evidence="1 2">ER1909</strain>
    </source>
</reference>
<keyword evidence="2" id="KW-1185">Reference proteome</keyword>
<proteinExistence type="predicted"/>
<dbReference type="EMBL" id="MU394316">
    <property type="protein sequence ID" value="KAI6086355.1"/>
    <property type="molecule type" value="Genomic_DNA"/>
</dbReference>
<dbReference type="Proteomes" id="UP001497680">
    <property type="component" value="Unassembled WGS sequence"/>
</dbReference>
<organism evidence="1 2">
    <name type="scientific">Hypoxylon rubiginosum</name>
    <dbReference type="NCBI Taxonomy" id="110542"/>
    <lineage>
        <taxon>Eukaryota</taxon>
        <taxon>Fungi</taxon>
        <taxon>Dikarya</taxon>
        <taxon>Ascomycota</taxon>
        <taxon>Pezizomycotina</taxon>
        <taxon>Sordariomycetes</taxon>
        <taxon>Xylariomycetidae</taxon>
        <taxon>Xylariales</taxon>
        <taxon>Hypoxylaceae</taxon>
        <taxon>Hypoxylon</taxon>
    </lineage>
</organism>
<comment type="caution">
    <text evidence="1">The sequence shown here is derived from an EMBL/GenBank/DDBJ whole genome shotgun (WGS) entry which is preliminary data.</text>
</comment>